<protein>
    <submittedName>
        <fullName evidence="7">2-succinyl-5-enolpyruvyl-6-hydroxy-3-cyclohexene-1-carboxylate synthase</fullName>
    </submittedName>
</protein>
<accession>A0ABX4EL62</accession>
<evidence type="ECO:0000256" key="4">
    <source>
        <dbReference type="ARBA" id="ARBA00023052"/>
    </source>
</evidence>
<evidence type="ECO:0000256" key="5">
    <source>
        <dbReference type="ARBA" id="ARBA00023211"/>
    </source>
</evidence>
<evidence type="ECO:0000256" key="3">
    <source>
        <dbReference type="ARBA" id="ARBA00022842"/>
    </source>
</evidence>
<dbReference type="Gene3D" id="3.40.50.970">
    <property type="match status" value="2"/>
</dbReference>
<dbReference type="Gene3D" id="3.40.50.1220">
    <property type="entry name" value="TPP-binding domain"/>
    <property type="match status" value="1"/>
</dbReference>
<dbReference type="EMBL" id="NPJF01000009">
    <property type="protein sequence ID" value="OYP57164.1"/>
    <property type="molecule type" value="Genomic_DNA"/>
</dbReference>
<comment type="caution">
    <text evidence="7">The sequence shown here is derived from an EMBL/GenBank/DDBJ whole genome shotgun (WGS) entry which is preliminary data.</text>
</comment>
<keyword evidence="2" id="KW-0479">Metal-binding</keyword>
<organism evidence="7 8">
    <name type="scientific">Segatella bryantii</name>
    <name type="common">Prevotella bryantii</name>
    <dbReference type="NCBI Taxonomy" id="77095"/>
    <lineage>
        <taxon>Bacteria</taxon>
        <taxon>Pseudomonadati</taxon>
        <taxon>Bacteroidota</taxon>
        <taxon>Bacteroidia</taxon>
        <taxon>Bacteroidales</taxon>
        <taxon>Prevotellaceae</taxon>
        <taxon>Segatella</taxon>
    </lineage>
</organism>
<keyword evidence="5" id="KW-0464">Manganese</keyword>
<dbReference type="RefSeq" id="WP_094447977.1">
    <property type="nucleotide sequence ID" value="NZ_CP091802.1"/>
</dbReference>
<evidence type="ECO:0000256" key="1">
    <source>
        <dbReference type="ARBA" id="ARBA00022679"/>
    </source>
</evidence>
<dbReference type="PANTHER" id="PTHR42916:SF1">
    <property type="entry name" value="PROTEIN PHYLLO, CHLOROPLASTIC"/>
    <property type="match status" value="1"/>
</dbReference>
<reference evidence="7 8" key="1">
    <citation type="submission" date="2017-08" db="EMBL/GenBank/DDBJ databases">
        <title>Comparative genomics of non-oral Prevotella species.</title>
        <authorList>
            <person name="Accetto T."/>
            <person name="Nograsek B."/>
            <person name="Avgustin G."/>
        </authorList>
    </citation>
    <scope>NUCLEOTIDE SEQUENCE [LARGE SCALE GENOMIC DNA]</scope>
    <source>
        <strain evidence="7 8">TC1-1</strain>
    </source>
</reference>
<keyword evidence="1" id="KW-0808">Transferase</keyword>
<proteinExistence type="predicted"/>
<dbReference type="InterPro" id="IPR004433">
    <property type="entry name" value="MenaQ_synth_MenD"/>
</dbReference>
<dbReference type="InterPro" id="IPR029061">
    <property type="entry name" value="THDP-binding"/>
</dbReference>
<dbReference type="SUPFAM" id="SSF52518">
    <property type="entry name" value="Thiamin diphosphate-binding fold (THDP-binding)"/>
    <property type="match status" value="2"/>
</dbReference>
<dbReference type="PANTHER" id="PTHR42916">
    <property type="entry name" value="2-SUCCINYL-5-ENOLPYRUVYL-6-HYDROXY-3-CYCLOHEXENE-1-CARBOXYLATE SYNTHASE"/>
    <property type="match status" value="1"/>
</dbReference>
<gene>
    <name evidence="7" type="ORF">CIK91_01015</name>
</gene>
<sequence length="583" mass="65685">MANLKFTIERNAQIVVSLLKQYGIKRVVASPGTTNKVLVWSLQQDPFFEIYSSVDERSAAYLACGMAAESGEPVVISCTGATASRNYLSGLTEAYYRKLPVIAITSHQGIDKIGSLRAQNIDRRVAPNDVAVINVDAITIKDARDEAYCTLELNKALSETTRRGGGPVHINLYTQYSQDFSVENIKPAKIIKRYTVYDELPSIPNGKIAIFVGSHKLFSDKETSAIDAFCATFDAVVICDQTSGYYGKYRVQPGLCYCQRRYLSPNIKINLLIHIGEVSGDYMLDRLQKNIVWRVSEDGEMRDLFGKLDKVFEMPEQTFFEHYADKNIDKHEFIDNMLIEYDSLNEQIPELPFSNIWMAQQMSPLMPKGSILHLGILNSLRAWNFFDCSERVTAYSNVGGFGIDGGISSLIGASLVHPDKTYYGVFGDLAFFYDINVLGNRHVGNNVRIMLVNNGRGTEFRNYSHDCHIFGDDADLYMAAAGHFGNKSIDLIKHYAEDLGYKYLSASTKAEFLENIDDFINSISNKSVIFEVFTDSKDESDALEIMLNYEYDPKYVAKKKVRLQLSKIKEKALDSVKKIAQRY</sequence>
<dbReference type="PIRSF" id="PIRSF004983">
    <property type="entry name" value="MenD"/>
    <property type="match status" value="1"/>
</dbReference>
<keyword evidence="8" id="KW-1185">Reference proteome</keyword>
<name>A0ABX4EL62_SEGBR</name>
<keyword evidence="4" id="KW-0786">Thiamine pyrophosphate</keyword>
<evidence type="ECO:0000313" key="7">
    <source>
        <dbReference type="EMBL" id="OYP57164.1"/>
    </source>
</evidence>
<dbReference type="CDD" id="cd07037">
    <property type="entry name" value="TPP_PYR_MenD"/>
    <property type="match status" value="1"/>
</dbReference>
<feature type="domain" description="Thiamine pyrophosphate enzyme N-terminal TPP-binding" evidence="6">
    <location>
        <begin position="12"/>
        <end position="119"/>
    </location>
</feature>
<evidence type="ECO:0000313" key="8">
    <source>
        <dbReference type="Proteomes" id="UP000216189"/>
    </source>
</evidence>
<evidence type="ECO:0000259" key="6">
    <source>
        <dbReference type="Pfam" id="PF02776"/>
    </source>
</evidence>
<evidence type="ECO:0000256" key="2">
    <source>
        <dbReference type="ARBA" id="ARBA00022723"/>
    </source>
</evidence>
<dbReference type="Proteomes" id="UP000216189">
    <property type="component" value="Unassembled WGS sequence"/>
</dbReference>
<dbReference type="InterPro" id="IPR012001">
    <property type="entry name" value="Thiamin_PyroP_enz_TPP-bd_dom"/>
</dbReference>
<dbReference type="Pfam" id="PF02776">
    <property type="entry name" value="TPP_enzyme_N"/>
    <property type="match status" value="1"/>
</dbReference>
<keyword evidence="3" id="KW-0460">Magnesium</keyword>